<dbReference type="AlphaFoldDB" id="A0A3D2SPE4"/>
<proteinExistence type="predicted"/>
<organism evidence="1 3">
    <name type="scientific">Acinetobacter ursingii</name>
    <dbReference type="NCBI Taxonomy" id="108980"/>
    <lineage>
        <taxon>Bacteria</taxon>
        <taxon>Pseudomonadati</taxon>
        <taxon>Pseudomonadota</taxon>
        <taxon>Gammaproteobacteria</taxon>
        <taxon>Moraxellales</taxon>
        <taxon>Moraxellaceae</taxon>
        <taxon>Acinetobacter</taxon>
    </lineage>
</organism>
<dbReference type="Proteomes" id="UP000263596">
    <property type="component" value="Unassembled WGS sequence"/>
</dbReference>
<evidence type="ECO:0008006" key="4">
    <source>
        <dbReference type="Google" id="ProtNLM"/>
    </source>
</evidence>
<evidence type="ECO:0000313" key="1">
    <source>
        <dbReference type="EMBL" id="HCK30913.1"/>
    </source>
</evidence>
<evidence type="ECO:0000313" key="2">
    <source>
        <dbReference type="EMBL" id="UYF71702.1"/>
    </source>
</evidence>
<dbReference type="Proteomes" id="UP001164064">
    <property type="component" value="Chromosome"/>
</dbReference>
<dbReference type="EMBL" id="DPVE01000216">
    <property type="protein sequence ID" value="HCK30913.1"/>
    <property type="molecule type" value="Genomic_DNA"/>
</dbReference>
<reference evidence="1 3" key="1">
    <citation type="journal article" date="2018" name="Nat. Biotechnol.">
        <title>A standardized bacterial taxonomy based on genome phylogeny substantially revises the tree of life.</title>
        <authorList>
            <person name="Parks D.H."/>
            <person name="Chuvochina M."/>
            <person name="Waite D.W."/>
            <person name="Rinke C."/>
            <person name="Skarshewski A."/>
            <person name="Chaumeil P.A."/>
            <person name="Hugenholtz P."/>
        </authorList>
    </citation>
    <scope>NUCLEOTIDE SEQUENCE [LARGE SCALE GENOMIC DNA]</scope>
    <source>
        <strain evidence="1">UBA9669</strain>
    </source>
</reference>
<reference evidence="2" key="2">
    <citation type="journal article" date="2022" name="J Glob Antimicrob Resist">
        <title>Comparative analysis of IMP-4- and OXA-58-containing plasmids of three carbapenemase-producing Acinetobacter ursingii strains in the Netherlands.</title>
        <authorList>
            <person name="Hendrickx A.P.A."/>
            <person name="Schade R.P."/>
            <person name="Landman F."/>
            <person name="Bosch T."/>
            <person name="Schouls L.M."/>
            <person name="van Dijk K."/>
        </authorList>
    </citation>
    <scope>NUCLEOTIDE SEQUENCE</scope>
    <source>
        <strain evidence="2">RIVM_C010559</strain>
    </source>
</reference>
<dbReference type="RefSeq" id="WP_049175861.1">
    <property type="nucleotide sequence ID" value="NZ_BKFK01000019.1"/>
</dbReference>
<gene>
    <name evidence="1" type="ORF">DHW29_12475</name>
    <name evidence="2" type="ORF">LSO60_16050</name>
</gene>
<sequence length="67" mass="7941">MKVILISLVTALLAVGCVVLPEDHNHRHGDRYDYDRNDDGYNRKGHWDRDHDRWDHANGGWRYADRP</sequence>
<protein>
    <recommendedName>
        <fullName evidence="4">Lipoprotein</fullName>
    </recommendedName>
</protein>
<dbReference type="PROSITE" id="PS51257">
    <property type="entry name" value="PROKAR_LIPOPROTEIN"/>
    <property type="match status" value="1"/>
</dbReference>
<evidence type="ECO:0000313" key="3">
    <source>
        <dbReference type="Proteomes" id="UP000263596"/>
    </source>
</evidence>
<accession>A0A3D2SPE4</accession>
<name>A0A3D2SPE4_9GAMM</name>
<dbReference type="EMBL" id="CP089051">
    <property type="protein sequence ID" value="UYF71702.1"/>
    <property type="molecule type" value="Genomic_DNA"/>
</dbReference>